<organism evidence="2 3">
    <name type="scientific">Deinobacterium chartae</name>
    <dbReference type="NCBI Taxonomy" id="521158"/>
    <lineage>
        <taxon>Bacteria</taxon>
        <taxon>Thermotogati</taxon>
        <taxon>Deinococcota</taxon>
        <taxon>Deinococci</taxon>
        <taxon>Deinococcales</taxon>
        <taxon>Deinococcaceae</taxon>
        <taxon>Deinobacterium</taxon>
    </lineage>
</organism>
<dbReference type="RefSeq" id="WP_183986386.1">
    <property type="nucleotide sequence ID" value="NZ_JACHHG010000005.1"/>
</dbReference>
<dbReference type="GO" id="GO:0016491">
    <property type="term" value="F:oxidoreductase activity"/>
    <property type="evidence" value="ECO:0007669"/>
    <property type="project" value="InterPro"/>
</dbReference>
<comment type="caution">
    <text evidence="2">The sequence shown here is derived from an EMBL/GenBank/DDBJ whole genome shotgun (WGS) entry which is preliminary data.</text>
</comment>
<sequence>MIKLVGLYRRPTDEAAFLEHDHAAHLPLMRRVPGLERLEVTRLTRAPLGGEPAFFLMAEMYFADLEAYRAAMRSPENAEAGRDLMQFAGERVTLVQGEVE</sequence>
<dbReference type="NCBIfam" id="TIGR02118">
    <property type="entry name" value="EthD family reductase"/>
    <property type="match status" value="1"/>
</dbReference>
<dbReference type="AlphaFoldDB" id="A0A841I194"/>
<protein>
    <submittedName>
        <fullName evidence="2">Uncharacterized protein (TIGR02118 family)</fullName>
    </submittedName>
</protein>
<dbReference type="InterPro" id="IPR009799">
    <property type="entry name" value="EthD_dom"/>
</dbReference>
<evidence type="ECO:0000259" key="1">
    <source>
        <dbReference type="Pfam" id="PF07110"/>
    </source>
</evidence>
<accession>A0A841I194</accession>
<dbReference type="Gene3D" id="3.30.70.100">
    <property type="match status" value="1"/>
</dbReference>
<gene>
    <name evidence="2" type="ORF">HNR42_001625</name>
</gene>
<dbReference type="Proteomes" id="UP000569951">
    <property type="component" value="Unassembled WGS sequence"/>
</dbReference>
<reference evidence="2 3" key="1">
    <citation type="submission" date="2020-08" db="EMBL/GenBank/DDBJ databases">
        <title>Genomic Encyclopedia of Type Strains, Phase IV (KMG-IV): sequencing the most valuable type-strain genomes for metagenomic binning, comparative biology and taxonomic classification.</title>
        <authorList>
            <person name="Goeker M."/>
        </authorList>
    </citation>
    <scope>NUCLEOTIDE SEQUENCE [LARGE SCALE GENOMIC DNA]</scope>
    <source>
        <strain evidence="2 3">DSM 21458</strain>
    </source>
</reference>
<keyword evidence="3" id="KW-1185">Reference proteome</keyword>
<feature type="domain" description="EthD" evidence="1">
    <location>
        <begin position="10"/>
        <end position="88"/>
    </location>
</feature>
<dbReference type="Pfam" id="PF07110">
    <property type="entry name" value="EthD"/>
    <property type="match status" value="1"/>
</dbReference>
<proteinExistence type="predicted"/>
<dbReference type="InterPro" id="IPR011008">
    <property type="entry name" value="Dimeric_a/b-barrel"/>
</dbReference>
<name>A0A841I194_9DEIO</name>
<dbReference type="SUPFAM" id="SSF54909">
    <property type="entry name" value="Dimeric alpha+beta barrel"/>
    <property type="match status" value="1"/>
</dbReference>
<dbReference type="EMBL" id="JACHHG010000005">
    <property type="protein sequence ID" value="MBB6098200.1"/>
    <property type="molecule type" value="Genomic_DNA"/>
</dbReference>
<evidence type="ECO:0000313" key="3">
    <source>
        <dbReference type="Proteomes" id="UP000569951"/>
    </source>
</evidence>
<evidence type="ECO:0000313" key="2">
    <source>
        <dbReference type="EMBL" id="MBB6098200.1"/>
    </source>
</evidence>